<keyword evidence="1" id="KW-0472">Membrane</keyword>
<gene>
    <name evidence="2" type="ORF">pipiens_010056</name>
</gene>
<proteinExistence type="predicted"/>
<protein>
    <recommendedName>
        <fullName evidence="4">Ionotropic receptor</fullName>
    </recommendedName>
</protein>
<reference evidence="2 3" key="1">
    <citation type="submission" date="2024-05" db="EMBL/GenBank/DDBJ databases">
        <title>Culex pipiens pipiens assembly and annotation.</title>
        <authorList>
            <person name="Alout H."/>
            <person name="Durand T."/>
        </authorList>
    </citation>
    <scope>NUCLEOTIDE SEQUENCE [LARGE SCALE GENOMIC DNA]</scope>
    <source>
        <strain evidence="2">HA-2024</strain>
        <tissue evidence="2">Whole body</tissue>
    </source>
</reference>
<evidence type="ECO:0000256" key="1">
    <source>
        <dbReference type="SAM" id="Phobius"/>
    </source>
</evidence>
<dbReference type="Proteomes" id="UP001562425">
    <property type="component" value="Unassembled WGS sequence"/>
</dbReference>
<keyword evidence="1" id="KW-0812">Transmembrane</keyword>
<keyword evidence="3" id="KW-1185">Reference proteome</keyword>
<feature type="transmembrane region" description="Helical" evidence="1">
    <location>
        <begin position="139"/>
        <end position="166"/>
    </location>
</feature>
<keyword evidence="1" id="KW-1133">Transmembrane helix</keyword>
<evidence type="ECO:0000313" key="3">
    <source>
        <dbReference type="Proteomes" id="UP001562425"/>
    </source>
</evidence>
<name>A0ABD1DBN8_CULPP</name>
<accession>A0ABD1DBN8</accession>
<comment type="caution">
    <text evidence="2">The sequence shown here is derived from an EMBL/GenBank/DDBJ whole genome shotgun (WGS) entry which is preliminary data.</text>
</comment>
<dbReference type="EMBL" id="JBEHCU010006480">
    <property type="protein sequence ID" value="KAL1397036.1"/>
    <property type="molecule type" value="Genomic_DNA"/>
</dbReference>
<organism evidence="2 3">
    <name type="scientific">Culex pipiens pipiens</name>
    <name type="common">Northern house mosquito</name>
    <dbReference type="NCBI Taxonomy" id="38569"/>
    <lineage>
        <taxon>Eukaryota</taxon>
        <taxon>Metazoa</taxon>
        <taxon>Ecdysozoa</taxon>
        <taxon>Arthropoda</taxon>
        <taxon>Hexapoda</taxon>
        <taxon>Insecta</taxon>
        <taxon>Pterygota</taxon>
        <taxon>Neoptera</taxon>
        <taxon>Endopterygota</taxon>
        <taxon>Diptera</taxon>
        <taxon>Nematocera</taxon>
        <taxon>Culicoidea</taxon>
        <taxon>Culicidae</taxon>
        <taxon>Culicinae</taxon>
        <taxon>Culicini</taxon>
        <taxon>Culex</taxon>
        <taxon>Culex</taxon>
    </lineage>
</organism>
<feature type="transmembrane region" description="Helical" evidence="1">
    <location>
        <begin position="204"/>
        <end position="226"/>
    </location>
</feature>
<evidence type="ECO:0008006" key="4">
    <source>
        <dbReference type="Google" id="ProtNLM"/>
    </source>
</evidence>
<dbReference type="AlphaFoldDB" id="A0ABD1DBN8"/>
<sequence>MLANTSLAVLTVLSNSLERSIEFGLEMFIEECNQIRDVYYPECRENSMRGSELTVYSNYQYKEGRIDEYLERLWIYYFCETTGCHSKLEGIRFAAKGSFDLLLDPSPNVSRVLLPLFPYRTVKYSIYVRTPEKRFRMFACFYTFSPTLWVVLISSLSLITVLTLLIHRMPYSYRPVQETLQSLYNLCANNGSTDGSFRSNSSKIIFIVCSTLVLIIWISFSTFLIAELAVTPPYLFHGDVGQFLKGRKLKSICVEPHTAVHARLLNTVQPLVNADPCPVGWPHWLNLLNRVCSSKASRVAFVETSSFLLEYQFFRQTPLPCQLSVIMENVFQIPKAIMVRRGYPYKEDIDS</sequence>
<evidence type="ECO:0000313" key="2">
    <source>
        <dbReference type="EMBL" id="KAL1397036.1"/>
    </source>
</evidence>